<accession>A0AAE9WFI6</accession>
<evidence type="ECO:0000256" key="1">
    <source>
        <dbReference type="SAM" id="Coils"/>
    </source>
</evidence>
<feature type="coiled-coil region" evidence="1">
    <location>
        <begin position="8"/>
        <end position="42"/>
    </location>
</feature>
<evidence type="ECO:0000313" key="3">
    <source>
        <dbReference type="Proteomes" id="UP001212411"/>
    </source>
</evidence>
<dbReference type="Proteomes" id="UP001212411">
    <property type="component" value="Chromosome 3"/>
</dbReference>
<keyword evidence="3" id="KW-1185">Reference proteome</keyword>
<dbReference type="KEGG" id="som:SOMG_04770"/>
<organism evidence="2 3">
    <name type="scientific">Schizosaccharomyces osmophilus</name>
    <dbReference type="NCBI Taxonomy" id="2545709"/>
    <lineage>
        <taxon>Eukaryota</taxon>
        <taxon>Fungi</taxon>
        <taxon>Dikarya</taxon>
        <taxon>Ascomycota</taxon>
        <taxon>Taphrinomycotina</taxon>
        <taxon>Schizosaccharomycetes</taxon>
        <taxon>Schizosaccharomycetales</taxon>
        <taxon>Schizosaccharomycetaceae</taxon>
        <taxon>Schizosaccharomyces</taxon>
    </lineage>
</organism>
<proteinExistence type="predicted"/>
<dbReference type="EMBL" id="CP115613">
    <property type="protein sequence ID" value="WBW74833.1"/>
    <property type="molecule type" value="Genomic_DNA"/>
</dbReference>
<dbReference type="Pfam" id="PF10224">
    <property type="entry name" value="DUF2205"/>
    <property type="match status" value="1"/>
</dbReference>
<protein>
    <submittedName>
        <fullName evidence="2">GTPase interacting protein involved in vesicle tethering at the Golgi</fullName>
    </submittedName>
</protein>
<dbReference type="Gene3D" id="1.20.5.170">
    <property type="match status" value="1"/>
</dbReference>
<sequence length="65" mass="7668">MSTDSLPRNLMEQKAMELQQQLQALLDEIDQNKQESENISRESEYLCQYIGSMMAFQNRQNVLKK</sequence>
<keyword evidence="1" id="KW-0175">Coiled coil</keyword>
<dbReference type="RefSeq" id="XP_056039076.1">
    <property type="nucleotide sequence ID" value="XM_056183548.1"/>
</dbReference>
<evidence type="ECO:0000313" key="2">
    <source>
        <dbReference type="EMBL" id="WBW74833.1"/>
    </source>
</evidence>
<gene>
    <name evidence="2" type="ORF">SOMG_04770</name>
</gene>
<name>A0AAE9WFI6_9SCHI</name>
<dbReference type="AlphaFoldDB" id="A0AAE9WFI6"/>
<reference evidence="2 3" key="1">
    <citation type="journal article" date="2023" name="G3 (Bethesda)">
        <title>A high-quality reference genome for the fission yeast Schizosaccharomyces osmophilus.</title>
        <authorList>
            <person name="Jia G.S."/>
            <person name="Zhang W.C."/>
            <person name="Liang Y."/>
            <person name="Liu X.H."/>
            <person name="Rhind N."/>
            <person name="Pidoux A."/>
            <person name="Brysch-Herzberg M."/>
            <person name="Du L.L."/>
        </authorList>
    </citation>
    <scope>NUCLEOTIDE SEQUENCE [LARGE SCALE GENOMIC DNA]</scope>
    <source>
        <strain evidence="2 3">CBS 15793</strain>
    </source>
</reference>
<dbReference type="GeneID" id="80878237"/>
<dbReference type="InterPro" id="IPR019357">
    <property type="entry name" value="SCOC"/>
</dbReference>